<reference evidence="9 10" key="1">
    <citation type="journal article" date="2022" name="Nat. Plants">
        <title>Genomes of leafy and leafless Platanthera orchids illuminate the evolution of mycoheterotrophy.</title>
        <authorList>
            <person name="Li M.H."/>
            <person name="Liu K.W."/>
            <person name="Li Z."/>
            <person name="Lu H.C."/>
            <person name="Ye Q.L."/>
            <person name="Zhang D."/>
            <person name="Wang J.Y."/>
            <person name="Li Y.F."/>
            <person name="Zhong Z.M."/>
            <person name="Liu X."/>
            <person name="Yu X."/>
            <person name="Liu D.K."/>
            <person name="Tu X.D."/>
            <person name="Liu B."/>
            <person name="Hao Y."/>
            <person name="Liao X.Y."/>
            <person name="Jiang Y.T."/>
            <person name="Sun W.H."/>
            <person name="Chen J."/>
            <person name="Chen Y.Q."/>
            <person name="Ai Y."/>
            <person name="Zhai J.W."/>
            <person name="Wu S.S."/>
            <person name="Zhou Z."/>
            <person name="Hsiao Y.Y."/>
            <person name="Wu W.L."/>
            <person name="Chen Y.Y."/>
            <person name="Lin Y.F."/>
            <person name="Hsu J.L."/>
            <person name="Li C.Y."/>
            <person name="Wang Z.W."/>
            <person name="Zhao X."/>
            <person name="Zhong W.Y."/>
            <person name="Ma X.K."/>
            <person name="Ma L."/>
            <person name="Huang J."/>
            <person name="Chen G.Z."/>
            <person name="Huang M.Z."/>
            <person name="Huang L."/>
            <person name="Peng D.H."/>
            <person name="Luo Y.B."/>
            <person name="Zou S.Q."/>
            <person name="Chen S.P."/>
            <person name="Lan S."/>
            <person name="Tsai W.C."/>
            <person name="Van de Peer Y."/>
            <person name="Liu Z.J."/>
        </authorList>
    </citation>
    <scope>NUCLEOTIDE SEQUENCE [LARGE SCALE GENOMIC DNA]</scope>
    <source>
        <strain evidence="9">Lor288</strain>
    </source>
</reference>
<comment type="caution">
    <text evidence="9">The sequence shown here is derived from an EMBL/GenBank/DDBJ whole genome shotgun (WGS) entry which is preliminary data.</text>
</comment>
<sequence length="476" mass="52044">MGKEWVVKNLPVLSMIGLQFLYAGMSLATKATFDAGFSPIIFLVYRQASASLLLTPVSIMAIRRRSSSELALGKKGFFLVFMAALIGATMNMSFYYKGLELSSATLATTMSNIIPAVTFLMAATVGMERVEIGSVRSMAKVLGTMVCVCGAFMMAFLKGKKLLNSSSSSSSEFGRMIWSSVLEATGDHNWLMGFFFLLGSSTCWSTWLILQVVHEHSWKTSPCSHPRTRRKFHVAISRSDWELSRSFDLYILDLVFFGLSASAMLERSVGFQSRCVVAVMRDLGVEKYVVAGMSYGGFVAFRLAAEAVERVPICKNHLDPLSLSTWMSVLSSLQGVVLALVVEPDWRAWRIESGFSLLSCLYTGLGSAISYFVQSWCISIRGPLFSAMFSPLCTVITSVFASILLNEQLYAGSLAGAAAIIGGLYIVLWGKASDIYAGKENSVADAIKITVSEQKSQKIAENNLQEPLIISLNEQC</sequence>
<feature type="transmembrane region" description="Helical" evidence="6">
    <location>
        <begin position="354"/>
        <end position="373"/>
    </location>
</feature>
<evidence type="ECO:0000313" key="9">
    <source>
        <dbReference type="EMBL" id="KAK8962430.1"/>
    </source>
</evidence>
<dbReference type="Proteomes" id="UP001412067">
    <property type="component" value="Unassembled WGS sequence"/>
</dbReference>
<name>A0ABR2MER2_9ASPA</name>
<feature type="transmembrane region" description="Helical" evidence="6">
    <location>
        <begin position="325"/>
        <end position="342"/>
    </location>
</feature>
<evidence type="ECO:0000256" key="2">
    <source>
        <dbReference type="ARBA" id="ARBA00007635"/>
    </source>
</evidence>
<evidence type="ECO:0000256" key="1">
    <source>
        <dbReference type="ARBA" id="ARBA00004141"/>
    </source>
</evidence>
<keyword evidence="10" id="KW-1185">Reference proteome</keyword>
<feature type="domain" description="AB hydrolase-1" evidence="7">
    <location>
        <begin position="243"/>
        <end position="311"/>
    </location>
</feature>
<evidence type="ECO:0000259" key="8">
    <source>
        <dbReference type="Pfam" id="PF00892"/>
    </source>
</evidence>
<feature type="transmembrane region" description="Helical" evidence="6">
    <location>
        <begin position="102"/>
        <end position="125"/>
    </location>
</feature>
<keyword evidence="3 6" id="KW-0812">Transmembrane</keyword>
<organism evidence="9 10">
    <name type="scientific">Platanthera guangdongensis</name>
    <dbReference type="NCBI Taxonomy" id="2320717"/>
    <lineage>
        <taxon>Eukaryota</taxon>
        <taxon>Viridiplantae</taxon>
        <taxon>Streptophyta</taxon>
        <taxon>Embryophyta</taxon>
        <taxon>Tracheophyta</taxon>
        <taxon>Spermatophyta</taxon>
        <taxon>Magnoliopsida</taxon>
        <taxon>Liliopsida</taxon>
        <taxon>Asparagales</taxon>
        <taxon>Orchidaceae</taxon>
        <taxon>Orchidoideae</taxon>
        <taxon>Orchideae</taxon>
        <taxon>Orchidinae</taxon>
        <taxon>Platanthera</taxon>
    </lineage>
</organism>
<evidence type="ECO:0000256" key="6">
    <source>
        <dbReference type="SAM" id="Phobius"/>
    </source>
</evidence>
<feature type="transmembrane region" description="Helical" evidence="6">
    <location>
        <begin position="137"/>
        <end position="157"/>
    </location>
</feature>
<feature type="transmembrane region" description="Helical" evidence="6">
    <location>
        <begin position="410"/>
        <end position="429"/>
    </location>
</feature>
<dbReference type="SUPFAM" id="SSF53474">
    <property type="entry name" value="alpha/beta-Hydrolases"/>
    <property type="match status" value="1"/>
</dbReference>
<dbReference type="Pfam" id="PF00561">
    <property type="entry name" value="Abhydrolase_1"/>
    <property type="match status" value="1"/>
</dbReference>
<feature type="transmembrane region" description="Helical" evidence="6">
    <location>
        <begin position="285"/>
        <end position="304"/>
    </location>
</feature>
<keyword evidence="4 6" id="KW-1133">Transmembrane helix</keyword>
<evidence type="ECO:0000259" key="7">
    <source>
        <dbReference type="Pfam" id="PF00561"/>
    </source>
</evidence>
<dbReference type="SUPFAM" id="SSF103481">
    <property type="entry name" value="Multidrug resistance efflux transporter EmrE"/>
    <property type="match status" value="2"/>
</dbReference>
<gene>
    <name evidence="9" type="ORF">KSP40_PGU022150</name>
</gene>
<feature type="transmembrane region" description="Helical" evidence="6">
    <location>
        <begin position="190"/>
        <end position="210"/>
    </location>
</feature>
<protein>
    <submittedName>
        <fullName evidence="9">WAT1-related protein</fullName>
    </submittedName>
</protein>
<evidence type="ECO:0000256" key="5">
    <source>
        <dbReference type="ARBA" id="ARBA00023136"/>
    </source>
</evidence>
<feature type="transmembrane region" description="Helical" evidence="6">
    <location>
        <begin position="12"/>
        <end position="29"/>
    </location>
</feature>
<proteinExistence type="inferred from homology"/>
<evidence type="ECO:0000256" key="4">
    <source>
        <dbReference type="ARBA" id="ARBA00022989"/>
    </source>
</evidence>
<dbReference type="InterPro" id="IPR037185">
    <property type="entry name" value="EmrE-like"/>
</dbReference>
<accession>A0ABR2MER2</accession>
<dbReference type="InterPro" id="IPR000620">
    <property type="entry name" value="EamA_dom"/>
</dbReference>
<dbReference type="InterPro" id="IPR030184">
    <property type="entry name" value="WAT1-related"/>
</dbReference>
<dbReference type="Gene3D" id="3.40.50.1820">
    <property type="entry name" value="alpha/beta hydrolase"/>
    <property type="match status" value="1"/>
</dbReference>
<dbReference type="Pfam" id="PF00892">
    <property type="entry name" value="EamA"/>
    <property type="match status" value="2"/>
</dbReference>
<feature type="transmembrane region" description="Helical" evidence="6">
    <location>
        <begin position="385"/>
        <end position="404"/>
    </location>
</feature>
<keyword evidence="5 6" id="KW-0472">Membrane</keyword>
<evidence type="ECO:0000313" key="10">
    <source>
        <dbReference type="Proteomes" id="UP001412067"/>
    </source>
</evidence>
<dbReference type="InterPro" id="IPR000073">
    <property type="entry name" value="AB_hydrolase_1"/>
</dbReference>
<comment type="subcellular location">
    <subcellularLocation>
        <location evidence="1">Membrane</location>
        <topology evidence="1">Multi-pass membrane protein</topology>
    </subcellularLocation>
</comment>
<dbReference type="PANTHER" id="PTHR31218">
    <property type="entry name" value="WAT1-RELATED PROTEIN"/>
    <property type="match status" value="1"/>
</dbReference>
<comment type="similarity">
    <text evidence="2">Belongs to the drug/metabolite transporter (DMT) superfamily. Plant drug/metabolite exporter (P-DME) (TC 2.A.7.4) family.</text>
</comment>
<feature type="transmembrane region" description="Helical" evidence="6">
    <location>
        <begin position="35"/>
        <end position="55"/>
    </location>
</feature>
<feature type="domain" description="EamA" evidence="8">
    <location>
        <begin position="316"/>
        <end position="428"/>
    </location>
</feature>
<dbReference type="InterPro" id="IPR029058">
    <property type="entry name" value="AB_hydrolase_fold"/>
</dbReference>
<evidence type="ECO:0000256" key="3">
    <source>
        <dbReference type="ARBA" id="ARBA00022692"/>
    </source>
</evidence>
<feature type="domain" description="EamA" evidence="8">
    <location>
        <begin position="12"/>
        <end position="154"/>
    </location>
</feature>
<feature type="transmembrane region" description="Helical" evidence="6">
    <location>
        <begin position="76"/>
        <end position="96"/>
    </location>
</feature>
<dbReference type="EMBL" id="JBBWWR010000008">
    <property type="protein sequence ID" value="KAK8962430.1"/>
    <property type="molecule type" value="Genomic_DNA"/>
</dbReference>